<dbReference type="InterPro" id="IPR011051">
    <property type="entry name" value="RmlC_Cupin_sf"/>
</dbReference>
<sequence>MAREASWSDGPDGARRRTPPDAPHGPVVALYDKCVATLPSVPGVRPVHDDHVRAIMPYLEAVTARDLALEVPDEAKTPPSTSTSRLDRAGLRGGGGGGGGGDGDFFRRGERERVGERERERSSPSSSPEPGARRGLEYLHLHEDLAFTLGVFKFLAAGDAIPTHDHPGMTVMSKILYGAVHVKSYDWVVAPEDEGKPPPPVPVGTPRLARVVRDGVVAAGTTPLALFPTRGGNVHGFTAITPTAMLDVQAPPYALGAGRDCHYFHEVSEGPGGEPAGAGYAWLAAAPSQPESFRIDHGTYRGPKFGSNATEGGYYTYEGGHMMH</sequence>
<dbReference type="Gene3D" id="2.60.120.10">
    <property type="entry name" value="Jelly Rolls"/>
    <property type="match status" value="1"/>
</dbReference>
<dbReference type="CDD" id="cd20289">
    <property type="entry name" value="cupin_ADO"/>
    <property type="match status" value="1"/>
</dbReference>
<dbReference type="InterPro" id="IPR012864">
    <property type="entry name" value="PCO/ADO"/>
</dbReference>
<evidence type="ECO:0000256" key="3">
    <source>
        <dbReference type="ARBA" id="ARBA00022723"/>
    </source>
</evidence>
<keyword evidence="9" id="KW-1185">Reference proteome</keyword>
<reference evidence="8 9" key="1">
    <citation type="journal article" date="2009" name="Science">
        <title>Green evolution and dynamic adaptations revealed by genomes of the marine picoeukaryotes Micromonas.</title>
        <authorList>
            <person name="Worden A.Z."/>
            <person name="Lee J.H."/>
            <person name="Mock T."/>
            <person name="Rouze P."/>
            <person name="Simmons M.P."/>
            <person name="Aerts A.L."/>
            <person name="Allen A.E."/>
            <person name="Cuvelier M.L."/>
            <person name="Derelle E."/>
            <person name="Everett M.V."/>
            <person name="Foulon E."/>
            <person name="Grimwood J."/>
            <person name="Gundlach H."/>
            <person name="Henrissat B."/>
            <person name="Napoli C."/>
            <person name="McDonald S.M."/>
            <person name="Parker M.S."/>
            <person name="Rombauts S."/>
            <person name="Salamov A."/>
            <person name="Von Dassow P."/>
            <person name="Badger J.H."/>
            <person name="Coutinho P.M."/>
            <person name="Demir E."/>
            <person name="Dubchak I."/>
            <person name="Gentemann C."/>
            <person name="Eikrem W."/>
            <person name="Gready J.E."/>
            <person name="John U."/>
            <person name="Lanier W."/>
            <person name="Lindquist E.A."/>
            <person name="Lucas S."/>
            <person name="Mayer K.F."/>
            <person name="Moreau H."/>
            <person name="Not F."/>
            <person name="Otillar R."/>
            <person name="Panaud O."/>
            <person name="Pangilinan J."/>
            <person name="Paulsen I."/>
            <person name="Piegu B."/>
            <person name="Poliakov A."/>
            <person name="Robbens S."/>
            <person name="Schmutz J."/>
            <person name="Toulza E."/>
            <person name="Wyss T."/>
            <person name="Zelensky A."/>
            <person name="Zhou K."/>
            <person name="Armbrust E.V."/>
            <person name="Bhattacharya D."/>
            <person name="Goodenough U.W."/>
            <person name="Van de Peer Y."/>
            <person name="Grigoriev I.V."/>
        </authorList>
    </citation>
    <scope>NUCLEOTIDE SEQUENCE [LARGE SCALE GENOMIC DNA]</scope>
    <source>
        <strain evidence="8 9">CCMP1545</strain>
    </source>
</reference>
<dbReference type="KEGG" id="mpp:MICPUCDRAFT_57359"/>
<dbReference type="SUPFAM" id="SSF51182">
    <property type="entry name" value="RmlC-like cupins"/>
    <property type="match status" value="1"/>
</dbReference>
<dbReference type="RefSeq" id="XP_003057792.1">
    <property type="nucleotide sequence ID" value="XM_003057746.1"/>
</dbReference>
<evidence type="ECO:0000256" key="7">
    <source>
        <dbReference type="SAM" id="MobiDB-lite"/>
    </source>
</evidence>
<feature type="compositionally biased region" description="Basic and acidic residues" evidence="7">
    <location>
        <begin position="104"/>
        <end position="122"/>
    </location>
</feature>
<dbReference type="InterPro" id="IPR014710">
    <property type="entry name" value="RmlC-like_jellyroll"/>
</dbReference>
<dbReference type="OrthoDB" id="271433at2759"/>
<dbReference type="GeneID" id="9683230"/>
<dbReference type="Proteomes" id="UP000001876">
    <property type="component" value="Unassembled WGS sequence"/>
</dbReference>
<dbReference type="OMA" id="GHAWLVE"/>
<dbReference type="EMBL" id="GG663738">
    <property type="protein sequence ID" value="EEH57743.1"/>
    <property type="molecule type" value="Genomic_DNA"/>
</dbReference>
<keyword evidence="4" id="KW-0560">Oxidoreductase</keyword>
<feature type="region of interest" description="Disordered" evidence="7">
    <location>
        <begin position="1"/>
        <end position="26"/>
    </location>
</feature>
<dbReference type="PANTHER" id="PTHR22966:SF61">
    <property type="entry name" value="2-AMINOETHANETHIOL DIOXYGENASE"/>
    <property type="match status" value="1"/>
</dbReference>
<accession>C1MQN9</accession>
<dbReference type="GO" id="GO:0017172">
    <property type="term" value="F:cysteine dioxygenase activity"/>
    <property type="evidence" value="ECO:0007669"/>
    <property type="project" value="UniProtKB-EC"/>
</dbReference>
<evidence type="ECO:0000313" key="8">
    <source>
        <dbReference type="EMBL" id="EEH57743.1"/>
    </source>
</evidence>
<evidence type="ECO:0000256" key="6">
    <source>
        <dbReference type="ARBA" id="ARBA00024284"/>
    </source>
</evidence>
<dbReference type="eggNOG" id="KOG4281">
    <property type="taxonomic scope" value="Eukaryota"/>
</dbReference>
<evidence type="ECO:0000313" key="9">
    <source>
        <dbReference type="Proteomes" id="UP000001876"/>
    </source>
</evidence>
<comment type="similarity">
    <text evidence="1">Belongs to the cysteine dioxygenase family.</text>
</comment>
<evidence type="ECO:0000256" key="5">
    <source>
        <dbReference type="ARBA" id="ARBA00023004"/>
    </source>
</evidence>
<protein>
    <recommendedName>
        <fullName evidence="2">cysteine dioxygenase</fullName>
        <ecNumber evidence="2">1.13.11.20</ecNumber>
    </recommendedName>
</protein>
<proteinExistence type="inferred from homology"/>
<gene>
    <name evidence="8" type="ORF">MICPUCDRAFT_57359</name>
</gene>
<name>C1MQN9_MICPC</name>
<evidence type="ECO:0000256" key="1">
    <source>
        <dbReference type="ARBA" id="ARBA00006622"/>
    </source>
</evidence>
<dbReference type="GO" id="GO:0070483">
    <property type="term" value="P:detection of hypoxia"/>
    <property type="evidence" value="ECO:0007669"/>
    <property type="project" value="UniProtKB-ARBA"/>
</dbReference>
<organism evidence="9">
    <name type="scientific">Micromonas pusilla (strain CCMP1545)</name>
    <name type="common">Picoplanktonic green alga</name>
    <dbReference type="NCBI Taxonomy" id="564608"/>
    <lineage>
        <taxon>Eukaryota</taxon>
        <taxon>Viridiplantae</taxon>
        <taxon>Chlorophyta</taxon>
        <taxon>Mamiellophyceae</taxon>
        <taxon>Mamiellales</taxon>
        <taxon>Mamiellaceae</taxon>
        <taxon>Micromonas</taxon>
    </lineage>
</organism>
<dbReference type="PANTHER" id="PTHR22966">
    <property type="entry name" value="2-AMINOETHANETHIOL DIOXYGENASE"/>
    <property type="match status" value="1"/>
</dbReference>
<feature type="region of interest" description="Disordered" evidence="7">
    <location>
        <begin position="70"/>
        <end position="133"/>
    </location>
</feature>
<feature type="compositionally biased region" description="Gly residues" evidence="7">
    <location>
        <begin position="91"/>
        <end position="103"/>
    </location>
</feature>
<keyword evidence="3" id="KW-0479">Metal-binding</keyword>
<dbReference type="GO" id="GO:0046872">
    <property type="term" value="F:metal ion binding"/>
    <property type="evidence" value="ECO:0007669"/>
    <property type="project" value="UniProtKB-KW"/>
</dbReference>
<dbReference type="AlphaFoldDB" id="C1MQN9"/>
<keyword evidence="5" id="KW-0408">Iron</keyword>
<dbReference type="EC" id="1.13.11.20" evidence="2"/>
<evidence type="ECO:0000256" key="4">
    <source>
        <dbReference type="ARBA" id="ARBA00023002"/>
    </source>
</evidence>
<comment type="catalytic activity">
    <reaction evidence="6">
        <text>L-cysteine + O2 = 3-sulfino-L-alanine + H(+)</text>
        <dbReference type="Rhea" id="RHEA:20441"/>
        <dbReference type="ChEBI" id="CHEBI:15378"/>
        <dbReference type="ChEBI" id="CHEBI:15379"/>
        <dbReference type="ChEBI" id="CHEBI:35235"/>
        <dbReference type="ChEBI" id="CHEBI:61085"/>
        <dbReference type="EC" id="1.13.11.20"/>
    </reaction>
    <physiologicalReaction direction="left-to-right" evidence="6">
        <dbReference type="Rhea" id="RHEA:20442"/>
    </physiologicalReaction>
</comment>
<dbReference type="Pfam" id="PF07847">
    <property type="entry name" value="PCO_ADO"/>
    <property type="match status" value="1"/>
</dbReference>
<evidence type="ECO:0000256" key="2">
    <source>
        <dbReference type="ARBA" id="ARBA00013133"/>
    </source>
</evidence>